<dbReference type="EMBL" id="BOPO01000055">
    <property type="protein sequence ID" value="GIL27974.1"/>
    <property type="molecule type" value="Genomic_DNA"/>
</dbReference>
<dbReference type="SUPFAM" id="SSF46894">
    <property type="entry name" value="C-terminal effector domain of the bipartite response regulators"/>
    <property type="match status" value="1"/>
</dbReference>
<sequence length="939" mass="100404">MYGDMFRGGYPINVRTAGAAVSTRTDPVRRGRVLVDRRTEAQALDRLLDDVRAGESRALVLRGEAGIGKTELLRYLRGRAGDHRIVPAAGVEAESGFAFAGLHQVCVPLLDGLRRIPEPQRVALTIAFGLDTGRPPDPFLVGMAALSLFAETARERPLLCVIDDAQWLDRSSAQVLGFAARRLQAESVALVFAVRDGGDRTEAPELAGLPELLVTGLPEAAARALLASAHAGPVDGGVLDRIIAESQGNPLALLELPRGFTPAELAGGFGLLDSVPLPSRIEESFRRQIAVLSPTARQILLTAAAEPVGDPVLVWRALDRLGVDVDTDPASRAATEEFVTFGARVTFRHPLLRSAVYRAAGAADRRRVQQALAQVTDSATDPDRRAWHRAQATVGEDEEVAAELVRCAARAQARGGPAAAAAFLARASELTPDPARRAQRLLAAAEAEYQAGLPERSVRLLARAEAGPLDEVARAHAYLLRARISFTLDRGVAAPGLLLRAANRLQPLDPRLARETYLEAMQAGWFVGDGGPGPTLRELAAEALAARAAPDPADACDLLLTGLAVRYRDGFPAGTPLLREALSQLAAGPGDEAGLRWLWFAATCAMDGWQYAAADTITDAFVARARRSGTLTALPLALAQRIVVQVFTGELAAADGLVHEFDAVRASTGLDEPSYATQLLVAWRGAEDATAELVAATTKEATQRGEGLGVAAGGWALAVLYNSLCRHDEALAAVLPAAESDADLGVVTWCSLVELITAAARLGRNELAADAVARLRTMTQAAGTDWALGLEARCQALLATDPEPHYRSAVDRLAGTPIRGELARTRLHYGEWLRRQNRRADARRQLRGAYEMFGDMGMTAFAARAARELGSTGETVRRRSGGNAADLTPQEVQIVRLVRAGLSNVEIAARLFISPRTVEWHLSKTFAKLGVTSRRQLRR</sequence>
<dbReference type="GO" id="GO:0005524">
    <property type="term" value="F:ATP binding"/>
    <property type="evidence" value="ECO:0007669"/>
    <property type="project" value="UniProtKB-KW"/>
</dbReference>
<keyword evidence="5" id="KW-1185">Reference proteome</keyword>
<comment type="caution">
    <text evidence="4">The sequence shown here is derived from an EMBL/GenBank/DDBJ whole genome shotgun (WGS) entry which is preliminary data.</text>
</comment>
<reference evidence="5" key="1">
    <citation type="journal article" date="2021" name="Int. J. Syst. Evol. Microbiol.">
        <title>Actinocatenispora comari sp. nov., an endophytic actinomycete isolated from aerial parts of Comarum salesowianum.</title>
        <authorList>
            <person name="Oyunbileg N."/>
            <person name="Iizaka Y."/>
            <person name="Hamada M."/>
            <person name="Davaapurev B.O."/>
            <person name="Fukumoto A."/>
            <person name="Tsetseg B."/>
            <person name="Kato F."/>
            <person name="Tamura T."/>
            <person name="Batkhuu J."/>
            <person name="Anzai Y."/>
        </authorList>
    </citation>
    <scope>NUCLEOTIDE SEQUENCE [LARGE SCALE GENOMIC DNA]</scope>
    <source>
        <strain evidence="5">NUM-2625</strain>
    </source>
</reference>
<keyword evidence="1" id="KW-0547">Nucleotide-binding</keyword>
<dbReference type="CDD" id="cd06170">
    <property type="entry name" value="LuxR_C_like"/>
    <property type="match status" value="1"/>
</dbReference>
<dbReference type="InterPro" id="IPR036388">
    <property type="entry name" value="WH-like_DNA-bd_sf"/>
</dbReference>
<dbReference type="GO" id="GO:0005737">
    <property type="term" value="C:cytoplasm"/>
    <property type="evidence" value="ECO:0007669"/>
    <property type="project" value="TreeGrafter"/>
</dbReference>
<dbReference type="PANTHER" id="PTHR16305:SF35">
    <property type="entry name" value="TRANSCRIPTIONAL ACTIVATOR DOMAIN"/>
    <property type="match status" value="1"/>
</dbReference>
<dbReference type="SMART" id="SM00421">
    <property type="entry name" value="HTH_LUXR"/>
    <property type="match status" value="1"/>
</dbReference>
<organism evidence="4 5">
    <name type="scientific">Actinocatenispora comari</name>
    <dbReference type="NCBI Taxonomy" id="2807577"/>
    <lineage>
        <taxon>Bacteria</taxon>
        <taxon>Bacillati</taxon>
        <taxon>Actinomycetota</taxon>
        <taxon>Actinomycetes</taxon>
        <taxon>Micromonosporales</taxon>
        <taxon>Micromonosporaceae</taxon>
        <taxon>Actinocatenispora</taxon>
    </lineage>
</organism>
<dbReference type="AlphaFoldDB" id="A0A8J4AAT1"/>
<dbReference type="InterPro" id="IPR000792">
    <property type="entry name" value="Tscrpt_reg_LuxR_C"/>
</dbReference>
<dbReference type="GO" id="GO:0003677">
    <property type="term" value="F:DNA binding"/>
    <property type="evidence" value="ECO:0007669"/>
    <property type="project" value="InterPro"/>
</dbReference>
<gene>
    <name evidence="4" type="ORF">NUM_32280</name>
</gene>
<name>A0A8J4AAT1_9ACTN</name>
<evidence type="ECO:0000259" key="3">
    <source>
        <dbReference type="PROSITE" id="PS50043"/>
    </source>
</evidence>
<accession>A0A8J4AAT1</accession>
<dbReference type="Pfam" id="PF13191">
    <property type="entry name" value="AAA_16"/>
    <property type="match status" value="1"/>
</dbReference>
<dbReference type="SUPFAM" id="SSF52540">
    <property type="entry name" value="P-loop containing nucleoside triphosphate hydrolases"/>
    <property type="match status" value="1"/>
</dbReference>
<dbReference type="GO" id="GO:0006355">
    <property type="term" value="P:regulation of DNA-templated transcription"/>
    <property type="evidence" value="ECO:0007669"/>
    <property type="project" value="InterPro"/>
</dbReference>
<evidence type="ECO:0000313" key="4">
    <source>
        <dbReference type="EMBL" id="GIL27974.1"/>
    </source>
</evidence>
<dbReference type="PRINTS" id="PR00038">
    <property type="entry name" value="HTHLUXR"/>
</dbReference>
<keyword evidence="2" id="KW-0067">ATP-binding</keyword>
<protein>
    <submittedName>
        <fullName evidence="4">LuxR family transcriptional regulator</fullName>
    </submittedName>
</protein>
<dbReference type="Gene3D" id="3.40.50.300">
    <property type="entry name" value="P-loop containing nucleotide triphosphate hydrolases"/>
    <property type="match status" value="1"/>
</dbReference>
<dbReference type="InterPro" id="IPR027417">
    <property type="entry name" value="P-loop_NTPase"/>
</dbReference>
<dbReference type="PANTHER" id="PTHR16305">
    <property type="entry name" value="TESTICULAR SOLUBLE ADENYLYL CYCLASE"/>
    <property type="match status" value="1"/>
</dbReference>
<dbReference type="Proteomes" id="UP000614996">
    <property type="component" value="Unassembled WGS sequence"/>
</dbReference>
<dbReference type="InterPro" id="IPR016032">
    <property type="entry name" value="Sig_transdc_resp-reg_C-effctor"/>
</dbReference>
<proteinExistence type="predicted"/>
<dbReference type="Gene3D" id="1.10.10.10">
    <property type="entry name" value="Winged helix-like DNA-binding domain superfamily/Winged helix DNA-binding domain"/>
    <property type="match status" value="1"/>
</dbReference>
<evidence type="ECO:0000256" key="1">
    <source>
        <dbReference type="ARBA" id="ARBA00022741"/>
    </source>
</evidence>
<evidence type="ECO:0000313" key="5">
    <source>
        <dbReference type="Proteomes" id="UP000614996"/>
    </source>
</evidence>
<evidence type="ECO:0000256" key="2">
    <source>
        <dbReference type="ARBA" id="ARBA00022840"/>
    </source>
</evidence>
<dbReference type="InterPro" id="IPR041664">
    <property type="entry name" value="AAA_16"/>
</dbReference>
<feature type="domain" description="HTH luxR-type" evidence="3">
    <location>
        <begin position="880"/>
        <end position="939"/>
    </location>
</feature>
<dbReference type="GO" id="GO:0004016">
    <property type="term" value="F:adenylate cyclase activity"/>
    <property type="evidence" value="ECO:0007669"/>
    <property type="project" value="TreeGrafter"/>
</dbReference>
<dbReference type="Pfam" id="PF00196">
    <property type="entry name" value="GerE"/>
    <property type="match status" value="1"/>
</dbReference>
<dbReference type="PROSITE" id="PS50043">
    <property type="entry name" value="HTH_LUXR_2"/>
    <property type="match status" value="1"/>
</dbReference>